<dbReference type="GO" id="GO:0006355">
    <property type="term" value="P:regulation of DNA-templated transcription"/>
    <property type="evidence" value="ECO:0007669"/>
    <property type="project" value="InterPro"/>
</dbReference>
<protein>
    <recommendedName>
        <fullName evidence="2">HTH HARE-type domain-containing protein</fullName>
    </recommendedName>
</protein>
<dbReference type="RefSeq" id="WP_134109905.1">
    <property type="nucleotide sequence ID" value="NZ_SOCN01000001.1"/>
</dbReference>
<comment type="caution">
    <text evidence="3">The sequence shown here is derived from an EMBL/GenBank/DDBJ whole genome shotgun (WGS) entry which is preliminary data.</text>
</comment>
<evidence type="ECO:0000313" key="3">
    <source>
        <dbReference type="EMBL" id="TDV24071.1"/>
    </source>
</evidence>
<dbReference type="OrthoDB" id="399771at2"/>
<evidence type="ECO:0000259" key="2">
    <source>
        <dbReference type="PROSITE" id="PS51913"/>
    </source>
</evidence>
<dbReference type="NCBIfam" id="NF045964">
    <property type="entry name" value="RNAP_delt_plasma"/>
    <property type="match status" value="1"/>
</dbReference>
<organism evidence="3 4">
    <name type="scientific">Mycoplasmopsis mustelae</name>
    <dbReference type="NCBI Taxonomy" id="171289"/>
    <lineage>
        <taxon>Bacteria</taxon>
        <taxon>Bacillati</taxon>
        <taxon>Mycoplasmatota</taxon>
        <taxon>Mycoplasmoidales</taxon>
        <taxon>Metamycoplasmataceae</taxon>
        <taxon>Mycoplasmopsis</taxon>
    </lineage>
</organism>
<reference evidence="3 4" key="1">
    <citation type="submission" date="2019-03" db="EMBL/GenBank/DDBJ databases">
        <title>Genomic Encyclopedia of Archaeal and Bacterial Type Strains, Phase II (KMG-II): from individual species to whole genera.</title>
        <authorList>
            <person name="Goeker M."/>
        </authorList>
    </citation>
    <scope>NUCLEOTIDE SEQUENCE [LARGE SCALE GENOMIC DNA]</scope>
    <source>
        <strain evidence="3 4">ATCC 35214</strain>
    </source>
</reference>
<evidence type="ECO:0000313" key="4">
    <source>
        <dbReference type="Proteomes" id="UP000295757"/>
    </source>
</evidence>
<accession>A0A4R7UDS8</accession>
<dbReference type="AlphaFoldDB" id="A0A4R7UDS8"/>
<evidence type="ECO:0000256" key="1">
    <source>
        <dbReference type="ARBA" id="ARBA00023163"/>
    </source>
</evidence>
<dbReference type="InterPro" id="IPR007759">
    <property type="entry name" value="Asxl_HARE-HTH"/>
</dbReference>
<name>A0A4R7UDS8_9BACT</name>
<keyword evidence="4" id="KW-1185">Reference proteome</keyword>
<feature type="domain" description="HTH HARE-type" evidence="2">
    <location>
        <begin position="4"/>
        <end position="83"/>
    </location>
</feature>
<dbReference type="Gene3D" id="1.10.10.1250">
    <property type="entry name" value="RNA polymerase, subunit delta, N-terminal domain"/>
    <property type="match status" value="1"/>
</dbReference>
<dbReference type="EMBL" id="SOCN01000001">
    <property type="protein sequence ID" value="TDV24071.1"/>
    <property type="molecule type" value="Genomic_DNA"/>
</dbReference>
<dbReference type="InterPro" id="IPR038087">
    <property type="entry name" value="RNAP_delta_N_dom_sf"/>
</dbReference>
<sequence length="83" mass="9744">MKNSTMLEITTEIVSSQPGKSFTFNQIFSKVEEQLKDNWFKYVQGSNTLTYDQVRETKMGELHRLLTVDKRFHRNLDGTWKAA</sequence>
<keyword evidence="1" id="KW-0804">Transcription</keyword>
<dbReference type="PROSITE" id="PS51913">
    <property type="entry name" value="HTH_HARE"/>
    <property type="match status" value="1"/>
</dbReference>
<dbReference type="Proteomes" id="UP000295757">
    <property type="component" value="Unassembled WGS sequence"/>
</dbReference>
<proteinExistence type="predicted"/>
<gene>
    <name evidence="3" type="ORF">BCF59_0015</name>
</gene>